<dbReference type="InterPro" id="IPR038712">
    <property type="entry name" value="PixA-like_sf"/>
</dbReference>
<proteinExistence type="predicted"/>
<evidence type="ECO:0008006" key="3">
    <source>
        <dbReference type="Google" id="ProtNLM"/>
    </source>
</evidence>
<evidence type="ECO:0000313" key="2">
    <source>
        <dbReference type="Proteomes" id="UP000242496"/>
    </source>
</evidence>
<dbReference type="Proteomes" id="UP000242496">
    <property type="component" value="Unassembled WGS sequence"/>
</dbReference>
<evidence type="ECO:0000313" key="1">
    <source>
        <dbReference type="EMBL" id="SFU66063.1"/>
    </source>
</evidence>
<protein>
    <recommendedName>
        <fullName evidence="3">Inclusion body protein</fullName>
    </recommendedName>
</protein>
<gene>
    <name evidence="1" type="ORF">SAMN05421784_11726</name>
</gene>
<keyword evidence="2" id="KW-1185">Reference proteome</keyword>
<reference evidence="2" key="1">
    <citation type="submission" date="2016-10" db="EMBL/GenBank/DDBJ databases">
        <authorList>
            <person name="Varghese N."/>
            <person name="Submissions S."/>
        </authorList>
    </citation>
    <scope>NUCLEOTIDE SEQUENCE [LARGE SCALE GENOMIC DNA]</scope>
    <source>
        <strain evidence="2">DSM 18168</strain>
    </source>
</reference>
<dbReference type="EMBL" id="FPBJ01000017">
    <property type="protein sequence ID" value="SFU66063.1"/>
    <property type="molecule type" value="Genomic_DNA"/>
</dbReference>
<dbReference type="Gene3D" id="2.60.40.3910">
    <property type="entry name" value="Inclusion body protein"/>
    <property type="match status" value="1"/>
</dbReference>
<organism evidence="1 2">
    <name type="scientific">Xenorhabdus koppenhoeferi</name>
    <dbReference type="NCBI Taxonomy" id="351659"/>
    <lineage>
        <taxon>Bacteria</taxon>
        <taxon>Pseudomonadati</taxon>
        <taxon>Pseudomonadota</taxon>
        <taxon>Gammaproteobacteria</taxon>
        <taxon>Enterobacterales</taxon>
        <taxon>Morganellaceae</taxon>
        <taxon>Xenorhabdus</taxon>
    </lineage>
</organism>
<dbReference type="AlphaFoldDB" id="A0A1I7HZE1"/>
<sequence>MADINMSIALDLKNIVALNSLSKNVSQTVKLNSRYVHLLALNDDDSFKDYSGKIATIPKAKVGDNANLVVVNYSEYDSVLSAVLIKYEVVNSRDSVDNIHVVSDSVKRLAIDDTVNMDNNEEFIDVQLYYWTSRIEKLNVTEKYNGLLKIYSGEDFLGYASFEQSIKYTG</sequence>
<accession>A0A1I7HZE1</accession>
<name>A0A1I7HZE1_9GAMM</name>
<dbReference type="RefSeq" id="WP_092550995.1">
    <property type="nucleotide sequence ID" value="NZ_CAWRBG010000067.1"/>
</dbReference>